<proteinExistence type="predicted"/>
<reference evidence="3" key="1">
    <citation type="submission" date="2017-07" db="EMBL/GenBank/DDBJ databases">
        <title>Taro Niue Genome Assembly and Annotation.</title>
        <authorList>
            <person name="Atibalentja N."/>
            <person name="Keating K."/>
            <person name="Fields C.J."/>
        </authorList>
    </citation>
    <scope>NUCLEOTIDE SEQUENCE</scope>
    <source>
        <strain evidence="3">Niue_2</strain>
        <tissue evidence="3">Leaf</tissue>
    </source>
</reference>
<organism evidence="3 4">
    <name type="scientific">Colocasia esculenta</name>
    <name type="common">Wild taro</name>
    <name type="synonym">Arum esculentum</name>
    <dbReference type="NCBI Taxonomy" id="4460"/>
    <lineage>
        <taxon>Eukaryota</taxon>
        <taxon>Viridiplantae</taxon>
        <taxon>Streptophyta</taxon>
        <taxon>Embryophyta</taxon>
        <taxon>Tracheophyta</taxon>
        <taxon>Spermatophyta</taxon>
        <taxon>Magnoliopsida</taxon>
        <taxon>Liliopsida</taxon>
        <taxon>Araceae</taxon>
        <taxon>Aroideae</taxon>
        <taxon>Colocasieae</taxon>
        <taxon>Colocasia</taxon>
    </lineage>
</organism>
<feature type="domain" description="DUF4704" evidence="2">
    <location>
        <begin position="2"/>
        <end position="33"/>
    </location>
</feature>
<dbReference type="AlphaFoldDB" id="A0A843T9J6"/>
<gene>
    <name evidence="3" type="ORF">Taro_001301</name>
</gene>
<dbReference type="Proteomes" id="UP000652761">
    <property type="component" value="Unassembled WGS sequence"/>
</dbReference>
<dbReference type="EMBL" id="NMUH01000027">
    <property type="protein sequence ID" value="MQL69002.1"/>
    <property type="molecule type" value="Genomic_DNA"/>
</dbReference>
<feature type="chain" id="PRO_5033029400" description="DUF4704 domain-containing protein" evidence="1">
    <location>
        <begin position="21"/>
        <end position="140"/>
    </location>
</feature>
<name>A0A843T9J6_COLES</name>
<evidence type="ECO:0000259" key="2">
    <source>
        <dbReference type="Pfam" id="PF15787"/>
    </source>
</evidence>
<keyword evidence="1" id="KW-0732">Signal</keyword>
<evidence type="ECO:0000256" key="1">
    <source>
        <dbReference type="SAM" id="SignalP"/>
    </source>
</evidence>
<dbReference type="InterPro" id="IPR031570">
    <property type="entry name" value="NBEA/BDCP_DUF4704"/>
</dbReference>
<protein>
    <recommendedName>
        <fullName evidence="2">DUF4704 domain-containing protein</fullName>
    </recommendedName>
</protein>
<keyword evidence="4" id="KW-1185">Reference proteome</keyword>
<dbReference type="OrthoDB" id="10576388at2759"/>
<sequence length="140" mass="15820">MLVRNLFCIVLSHYIFSVRGGWHQLEETVNFLLLCSEQRKLASHKLLRHIFEDLIASLVEVASEESILLSQPCRDNTLYLLKLLDEMLICESGDKLPFPAGGLYTVFPSDSQESESQKDISVAIGEILNSEGIHQLPRYG</sequence>
<evidence type="ECO:0000313" key="4">
    <source>
        <dbReference type="Proteomes" id="UP000652761"/>
    </source>
</evidence>
<feature type="signal peptide" evidence="1">
    <location>
        <begin position="1"/>
        <end position="20"/>
    </location>
</feature>
<comment type="caution">
    <text evidence="3">The sequence shown here is derived from an EMBL/GenBank/DDBJ whole genome shotgun (WGS) entry which is preliminary data.</text>
</comment>
<dbReference type="Pfam" id="PF15787">
    <property type="entry name" value="DUF4704"/>
    <property type="match status" value="1"/>
</dbReference>
<accession>A0A843T9J6</accession>
<evidence type="ECO:0000313" key="3">
    <source>
        <dbReference type="EMBL" id="MQL69002.1"/>
    </source>
</evidence>